<protein>
    <recommendedName>
        <fullName evidence="3">Phage tail protein</fullName>
    </recommendedName>
</protein>
<dbReference type="Proteomes" id="UP000178776">
    <property type="component" value="Chromosome"/>
</dbReference>
<evidence type="ECO:0000313" key="2">
    <source>
        <dbReference type="Proteomes" id="UP000178776"/>
    </source>
</evidence>
<gene>
    <name evidence="1" type="ORF">BKX93_01765</name>
</gene>
<dbReference type="EMBL" id="CP017707">
    <property type="protein sequence ID" value="AOZ52671.1"/>
    <property type="molecule type" value="Genomic_DNA"/>
</dbReference>
<dbReference type="AlphaFoldDB" id="A0A1D9LN25"/>
<evidence type="ECO:0008006" key="3">
    <source>
        <dbReference type="Google" id="ProtNLM"/>
    </source>
</evidence>
<dbReference type="Pfam" id="PF05939">
    <property type="entry name" value="Phage_min_tail"/>
    <property type="match status" value="1"/>
</dbReference>
<sequence>METETAPAVTVSKFGDGYSQRAPAGINNLADTFTLAFNNRSPVEIAAIDVFLTKQRGVSWFWFTGADGNKVKVVCQKPWKRTDPVMGVVSLICIFEQVFDAN</sequence>
<proteinExistence type="predicted"/>
<dbReference type="STRING" id="1108595.BKX93_01765"/>
<evidence type="ECO:0000313" key="1">
    <source>
        <dbReference type="EMBL" id="AOZ52671.1"/>
    </source>
</evidence>
<dbReference type="KEGG" id="cvc:BKX93_01765"/>
<accession>A0A1D9LN25</accession>
<organism evidence="1 2">
    <name type="scientific">Chromobacterium vaccinii</name>
    <dbReference type="NCBI Taxonomy" id="1108595"/>
    <lineage>
        <taxon>Bacteria</taxon>
        <taxon>Pseudomonadati</taxon>
        <taxon>Pseudomonadota</taxon>
        <taxon>Betaproteobacteria</taxon>
        <taxon>Neisseriales</taxon>
        <taxon>Chromobacteriaceae</taxon>
        <taxon>Chromobacterium</taxon>
    </lineage>
</organism>
<reference evidence="1 2" key="1">
    <citation type="submission" date="2016-10" db="EMBL/GenBank/DDBJ databases">
        <title>Chromobacterium muskegensis sp. nov., an insecticidal bacterium isolated from Sphagnum bogs.</title>
        <authorList>
            <person name="Sparks M.E."/>
            <person name="Blackburn M.B."/>
            <person name="Gundersen-Rindal D.E."/>
            <person name="Mitchell A."/>
            <person name="Farrar R."/>
            <person name="Kuhar D."/>
        </authorList>
    </citation>
    <scope>NUCLEOTIDE SEQUENCE [LARGE SCALE GENOMIC DNA]</scope>
    <source>
        <strain evidence="1 2">21-1</strain>
    </source>
</reference>
<name>A0A1D9LN25_9NEIS</name>
<dbReference type="InterPro" id="IPR010265">
    <property type="entry name" value="Phage_lambda_TipM"/>
</dbReference>